<feature type="region of interest" description="Disordered" evidence="1">
    <location>
        <begin position="46"/>
        <end position="99"/>
    </location>
</feature>
<dbReference type="RefSeq" id="WP_145282202.1">
    <property type="nucleotide sequence ID" value="NZ_CP036318.1"/>
</dbReference>
<dbReference type="Proteomes" id="UP000316770">
    <property type="component" value="Chromosome"/>
</dbReference>
<proteinExistence type="predicted"/>
<feature type="region of interest" description="Disordered" evidence="1">
    <location>
        <begin position="1"/>
        <end position="21"/>
    </location>
</feature>
<keyword evidence="2" id="KW-1133">Transmembrane helix</keyword>
<evidence type="ECO:0000313" key="3">
    <source>
        <dbReference type="EMBL" id="QDV54610.1"/>
    </source>
</evidence>
<dbReference type="AlphaFoldDB" id="A0A518INE9"/>
<feature type="transmembrane region" description="Helical" evidence="2">
    <location>
        <begin position="107"/>
        <end position="129"/>
    </location>
</feature>
<accession>A0A518INE9</accession>
<evidence type="ECO:0000256" key="1">
    <source>
        <dbReference type="SAM" id="MobiDB-lite"/>
    </source>
</evidence>
<sequence length="175" mass="19144">MKEQLSCPECRHSLSSSRTTLLPDTRKVGCKRCGSHNSLGVWRASNSSLDEFESTPPNPATLAPRDPVADAIAGSSRNAESENPEAKKASSAVKVSKKKLEPKSKNVLTGCLLVGVATVLLCCGCPLMIGDSGGSRYDSVDRDIDKFDRHFPNASEEERRLTRELYEQDSQRRGY</sequence>
<gene>
    <name evidence="3" type="ORF">Mal33_05650</name>
</gene>
<keyword evidence="2" id="KW-0472">Membrane</keyword>
<keyword evidence="2" id="KW-0812">Transmembrane</keyword>
<evidence type="ECO:0000313" key="4">
    <source>
        <dbReference type="Proteomes" id="UP000316770"/>
    </source>
</evidence>
<evidence type="ECO:0008006" key="5">
    <source>
        <dbReference type="Google" id="ProtNLM"/>
    </source>
</evidence>
<reference evidence="3 4" key="1">
    <citation type="submission" date="2019-02" db="EMBL/GenBank/DDBJ databases">
        <title>Deep-cultivation of Planctomycetes and their phenomic and genomic characterization uncovers novel biology.</title>
        <authorList>
            <person name="Wiegand S."/>
            <person name="Jogler M."/>
            <person name="Boedeker C."/>
            <person name="Pinto D."/>
            <person name="Vollmers J."/>
            <person name="Rivas-Marin E."/>
            <person name="Kohn T."/>
            <person name="Peeters S.H."/>
            <person name="Heuer A."/>
            <person name="Rast P."/>
            <person name="Oberbeckmann S."/>
            <person name="Bunk B."/>
            <person name="Jeske O."/>
            <person name="Meyerdierks A."/>
            <person name="Storesund J.E."/>
            <person name="Kallscheuer N."/>
            <person name="Luecker S."/>
            <person name="Lage O.M."/>
            <person name="Pohl T."/>
            <person name="Merkel B.J."/>
            <person name="Hornburger P."/>
            <person name="Mueller R.-W."/>
            <person name="Bruemmer F."/>
            <person name="Labrenz M."/>
            <person name="Spormann A.M."/>
            <person name="Op den Camp H."/>
            <person name="Overmann J."/>
            <person name="Amann R."/>
            <person name="Jetten M.S.M."/>
            <person name="Mascher T."/>
            <person name="Medema M.H."/>
            <person name="Devos D.P."/>
            <person name="Kaster A.-K."/>
            <person name="Ovreas L."/>
            <person name="Rohde M."/>
            <person name="Galperin M.Y."/>
            <person name="Jogler C."/>
        </authorList>
    </citation>
    <scope>NUCLEOTIDE SEQUENCE [LARGE SCALE GENOMIC DNA]</scope>
    <source>
        <strain evidence="3 4">Mal33</strain>
    </source>
</reference>
<organism evidence="3 4">
    <name type="scientific">Rosistilla oblonga</name>
    <dbReference type="NCBI Taxonomy" id="2527990"/>
    <lineage>
        <taxon>Bacteria</taxon>
        <taxon>Pseudomonadati</taxon>
        <taxon>Planctomycetota</taxon>
        <taxon>Planctomycetia</taxon>
        <taxon>Pirellulales</taxon>
        <taxon>Pirellulaceae</taxon>
        <taxon>Rosistilla</taxon>
    </lineage>
</organism>
<dbReference type="EMBL" id="CP036318">
    <property type="protein sequence ID" value="QDV54610.1"/>
    <property type="molecule type" value="Genomic_DNA"/>
</dbReference>
<keyword evidence="4" id="KW-1185">Reference proteome</keyword>
<evidence type="ECO:0000256" key="2">
    <source>
        <dbReference type="SAM" id="Phobius"/>
    </source>
</evidence>
<name>A0A518INE9_9BACT</name>
<protein>
    <recommendedName>
        <fullName evidence="5">Zinc finger/thioredoxin putative domain-containing protein</fullName>
    </recommendedName>
</protein>